<dbReference type="Gene3D" id="3.20.20.30">
    <property type="entry name" value="Luciferase-like domain"/>
    <property type="match status" value="1"/>
</dbReference>
<protein>
    <recommendedName>
        <fullName evidence="1">Luciferase-like domain-containing protein</fullName>
    </recommendedName>
</protein>
<dbReference type="InterPro" id="IPR019919">
    <property type="entry name" value="Lucif-like_OxRdtase_MSMEG_2256"/>
</dbReference>
<feature type="domain" description="Luciferase-like" evidence="1">
    <location>
        <begin position="9"/>
        <end position="311"/>
    </location>
</feature>
<accession>W4L8R2</accession>
<dbReference type="CDD" id="cd01097">
    <property type="entry name" value="Tetrahydromethanopterin_reductase"/>
    <property type="match status" value="1"/>
</dbReference>
<dbReference type="NCBIfam" id="TIGR03617">
    <property type="entry name" value="F420_MSMEG_2256"/>
    <property type="match status" value="1"/>
</dbReference>
<dbReference type="PANTHER" id="PTHR43244">
    <property type="match status" value="1"/>
</dbReference>
<keyword evidence="3" id="KW-1185">Reference proteome</keyword>
<dbReference type="AlphaFoldDB" id="W4L8R2"/>
<evidence type="ECO:0000259" key="1">
    <source>
        <dbReference type="Pfam" id="PF00296"/>
    </source>
</evidence>
<comment type="caution">
    <text evidence="2">The sequence shown here is derived from an EMBL/GenBank/DDBJ whole genome shotgun (WGS) entry which is preliminary data.</text>
</comment>
<proteinExistence type="predicted"/>
<reference evidence="2 3" key="1">
    <citation type="journal article" date="2014" name="Nature">
        <title>An environmental bacterial taxon with a large and distinct metabolic repertoire.</title>
        <authorList>
            <person name="Wilson M.C."/>
            <person name="Mori T."/>
            <person name="Ruckert C."/>
            <person name="Uria A.R."/>
            <person name="Helf M.J."/>
            <person name="Takada K."/>
            <person name="Gernert C."/>
            <person name="Steffens U.A."/>
            <person name="Heycke N."/>
            <person name="Schmitt S."/>
            <person name="Rinke C."/>
            <person name="Helfrich E.J."/>
            <person name="Brachmann A.O."/>
            <person name="Gurgui C."/>
            <person name="Wakimoto T."/>
            <person name="Kracht M."/>
            <person name="Crusemann M."/>
            <person name="Hentschel U."/>
            <person name="Abe I."/>
            <person name="Matsunaga S."/>
            <person name="Kalinowski J."/>
            <person name="Takeyama H."/>
            <person name="Piel J."/>
        </authorList>
    </citation>
    <scope>NUCLEOTIDE SEQUENCE [LARGE SCALE GENOMIC DNA]</scope>
    <source>
        <strain evidence="3">TSY1</strain>
    </source>
</reference>
<gene>
    <name evidence="2" type="ORF">ETSY1_37955</name>
</gene>
<dbReference type="InterPro" id="IPR036661">
    <property type="entry name" value="Luciferase-like_sf"/>
</dbReference>
<organism evidence="2 3">
    <name type="scientific">Entotheonella factor</name>
    <dbReference type="NCBI Taxonomy" id="1429438"/>
    <lineage>
        <taxon>Bacteria</taxon>
        <taxon>Pseudomonadati</taxon>
        <taxon>Nitrospinota/Tectimicrobiota group</taxon>
        <taxon>Candidatus Tectimicrobiota</taxon>
        <taxon>Candidatus Entotheonellia</taxon>
        <taxon>Candidatus Entotheonellales</taxon>
        <taxon>Candidatus Entotheonellaceae</taxon>
        <taxon>Candidatus Entotheonella</taxon>
    </lineage>
</organism>
<dbReference type="PANTHER" id="PTHR43244:SF2">
    <property type="entry name" value="CONSERVED HYPOTHETICAL ALANINE AND PROLINE-RICH PROTEIN"/>
    <property type="match status" value="1"/>
</dbReference>
<dbReference type="GO" id="GO:0016705">
    <property type="term" value="F:oxidoreductase activity, acting on paired donors, with incorporation or reduction of molecular oxygen"/>
    <property type="evidence" value="ECO:0007669"/>
    <property type="project" value="InterPro"/>
</dbReference>
<dbReference type="InterPro" id="IPR050564">
    <property type="entry name" value="F420-G6PD/mer"/>
</dbReference>
<name>W4L8R2_ENTF1</name>
<dbReference type="Proteomes" id="UP000019141">
    <property type="component" value="Unassembled WGS sequence"/>
</dbReference>
<sequence length="347" mass="38399">MDVYTVVSQQSLRHAGPGAQAAESAGYNGLMTMENAHDPFMPLAVAAVHTERIALMTAIAIAFPRSPMVVANTAWDLHEASQGRFVLGIGPQVKGHNERRFSVPWSAPAPRLQEYVEALRAIWRTWMTGDKLDYRGEHYQFTLMTPRFTPEPTGLPMVPVTISAVGPAMLRLSGRVCDGVQLHPFCTRRYIDEVCLPRIEQGWGQSGRLRQHFNVIGGGFVATGPDEETVAKSMHEVRQRLGFYGSTRAYWPVLSLHGLDDLGEKLNRMARDGQWEAMTSEVSDDVVRLFAAVGTHEHIVKEIDTRFGGVVDTLYTGLLPSGDTGLPPDLIQDIQRLPSAFERYASA</sequence>
<dbReference type="HOGENOM" id="CLU_027853_5_1_7"/>
<evidence type="ECO:0000313" key="3">
    <source>
        <dbReference type="Proteomes" id="UP000019141"/>
    </source>
</evidence>
<dbReference type="SUPFAM" id="SSF51679">
    <property type="entry name" value="Bacterial luciferase-like"/>
    <property type="match status" value="1"/>
</dbReference>
<dbReference type="InterPro" id="IPR011251">
    <property type="entry name" value="Luciferase-like_dom"/>
</dbReference>
<dbReference type="Pfam" id="PF00296">
    <property type="entry name" value="Bac_luciferase"/>
    <property type="match status" value="1"/>
</dbReference>
<evidence type="ECO:0000313" key="2">
    <source>
        <dbReference type="EMBL" id="ETW93736.1"/>
    </source>
</evidence>
<dbReference type="EMBL" id="AZHW01001181">
    <property type="protein sequence ID" value="ETW93736.1"/>
    <property type="molecule type" value="Genomic_DNA"/>
</dbReference>